<organism evidence="1 2">
    <name type="scientific">Staurois parvus</name>
    <dbReference type="NCBI Taxonomy" id="386267"/>
    <lineage>
        <taxon>Eukaryota</taxon>
        <taxon>Metazoa</taxon>
        <taxon>Chordata</taxon>
        <taxon>Craniata</taxon>
        <taxon>Vertebrata</taxon>
        <taxon>Euteleostomi</taxon>
        <taxon>Amphibia</taxon>
        <taxon>Batrachia</taxon>
        <taxon>Anura</taxon>
        <taxon>Neobatrachia</taxon>
        <taxon>Ranoidea</taxon>
        <taxon>Ranidae</taxon>
        <taxon>Staurois</taxon>
    </lineage>
</organism>
<proteinExistence type="predicted"/>
<keyword evidence="2" id="KW-1185">Reference proteome</keyword>
<reference evidence="1" key="1">
    <citation type="submission" date="2023-05" db="EMBL/GenBank/DDBJ databases">
        <authorList>
            <person name="Stuckert A."/>
        </authorList>
    </citation>
    <scope>NUCLEOTIDE SEQUENCE</scope>
</reference>
<evidence type="ECO:0000313" key="1">
    <source>
        <dbReference type="EMBL" id="CAI9588211.1"/>
    </source>
</evidence>
<protein>
    <submittedName>
        <fullName evidence="1">Uncharacterized protein</fullName>
    </submittedName>
</protein>
<accession>A0ABN9EXT3</accession>
<evidence type="ECO:0000313" key="2">
    <source>
        <dbReference type="Proteomes" id="UP001162483"/>
    </source>
</evidence>
<sequence>MISCVCRTQRSPVALGARCWRHAGGVFWEDIHGQPRCSCPSATAWLGSG</sequence>
<gene>
    <name evidence="1" type="ORF">SPARVUS_LOCUS10722972</name>
</gene>
<dbReference type="Proteomes" id="UP001162483">
    <property type="component" value="Unassembled WGS sequence"/>
</dbReference>
<dbReference type="EMBL" id="CATNWA010015939">
    <property type="protein sequence ID" value="CAI9588211.1"/>
    <property type="molecule type" value="Genomic_DNA"/>
</dbReference>
<name>A0ABN9EXT3_9NEOB</name>
<comment type="caution">
    <text evidence="1">The sequence shown here is derived from an EMBL/GenBank/DDBJ whole genome shotgun (WGS) entry which is preliminary data.</text>
</comment>